<evidence type="ECO:0000313" key="2">
    <source>
        <dbReference type="EMBL" id="CAB4873217.1"/>
    </source>
</evidence>
<dbReference type="AlphaFoldDB" id="A0A6J7DRM2"/>
<feature type="region of interest" description="Disordered" evidence="1">
    <location>
        <begin position="33"/>
        <end position="56"/>
    </location>
</feature>
<dbReference type="PROSITE" id="PS51257">
    <property type="entry name" value="PROKAR_LIPOPROTEIN"/>
    <property type="match status" value="1"/>
</dbReference>
<name>A0A6J7DRM2_9ZZZZ</name>
<evidence type="ECO:0000256" key="1">
    <source>
        <dbReference type="SAM" id="MobiDB-lite"/>
    </source>
</evidence>
<protein>
    <submittedName>
        <fullName evidence="2">Unannotated protein</fullName>
    </submittedName>
</protein>
<gene>
    <name evidence="2" type="ORF">UFOPK3376_00958</name>
</gene>
<dbReference type="EMBL" id="CAFBLP010000018">
    <property type="protein sequence ID" value="CAB4873217.1"/>
    <property type="molecule type" value="Genomic_DNA"/>
</dbReference>
<accession>A0A6J7DRM2</accession>
<reference evidence="2" key="1">
    <citation type="submission" date="2020-05" db="EMBL/GenBank/DDBJ databases">
        <authorList>
            <person name="Chiriac C."/>
            <person name="Salcher M."/>
            <person name="Ghai R."/>
            <person name="Kavagutti S V."/>
        </authorList>
    </citation>
    <scope>NUCLEOTIDE SEQUENCE</scope>
</reference>
<proteinExistence type="predicted"/>
<organism evidence="2">
    <name type="scientific">freshwater metagenome</name>
    <dbReference type="NCBI Taxonomy" id="449393"/>
    <lineage>
        <taxon>unclassified sequences</taxon>
        <taxon>metagenomes</taxon>
        <taxon>ecological metagenomes</taxon>
    </lineage>
</organism>
<sequence>MRSRRFSLGLVMCAALLFGAAACSSSSNSSLDTLTSASPSSVESTTSVAGPTTTAAATTTTVAPTTTVVAATTTTVPVGASVGLRGDGVGDAIFGADPDGVIDYLNALFGAPSSDSGWVSAVERTCPGTEVRSVSWGDLALLFGDESSVSSGRRHFFAWSYGPAPSGVAISPAGLATAPPGLIGIGSTVAQIRAAYPTASISPGDELVGPSAAIGDGLVAFLTNTSRTGVVTSLVGGFGCGE</sequence>